<name>A0A6S6XXY6_9PROT</name>
<sequence>MDERLGQVRTILKNYIGDLFDQASNTAVRFELFTVEGNSLRKGWDDQNTLKYRVRHEKNTLMLEWYQRVWKRDAKGNRTTEHHYIRKRNKNKRGTDLVYSYDMGDLFKFAPEWSRERVVEAETEAASLRRQAHYCSSMLVILGRMERYLADCAGESLPEEDAA</sequence>
<keyword evidence="2" id="KW-1185">Reference proteome</keyword>
<dbReference type="AlphaFoldDB" id="A0A6S6XXY6"/>
<evidence type="ECO:0000313" key="1">
    <source>
        <dbReference type="EMBL" id="CAB1368989.1"/>
    </source>
</evidence>
<dbReference type="Proteomes" id="UP000515733">
    <property type="component" value="Chromosome"/>
</dbReference>
<gene>
    <name evidence="1" type="ORF">DENOEST_1824</name>
</gene>
<dbReference type="Pfam" id="PF19456">
    <property type="entry name" value="MobI"/>
    <property type="match status" value="1"/>
</dbReference>
<dbReference type="RefSeq" id="WP_145769005.1">
    <property type="nucleotide sequence ID" value="NZ_LR778301.1"/>
</dbReference>
<dbReference type="EMBL" id="LR778301">
    <property type="protein sequence ID" value="CAB1368989.1"/>
    <property type="molecule type" value="Genomic_DNA"/>
</dbReference>
<dbReference type="OrthoDB" id="8560360at2"/>
<reference evidence="1 2" key="1">
    <citation type="submission" date="2020-03" db="EMBL/GenBank/DDBJ databases">
        <authorList>
            <consortium name="Genoscope - CEA"/>
            <person name="William W."/>
        </authorList>
    </citation>
    <scope>NUCLEOTIDE SEQUENCE [LARGE SCALE GENOMIC DNA]</scope>
    <source>
        <strain evidence="2">DSM 16959</strain>
    </source>
</reference>
<proteinExistence type="predicted"/>
<accession>A0A6S6XXY6</accession>
<dbReference type="InterPro" id="IPR045809">
    <property type="entry name" value="MobI"/>
</dbReference>
<dbReference type="KEGG" id="doe:DENOEST_1824"/>
<protein>
    <submittedName>
        <fullName evidence="1">Uncharacterized protein</fullName>
    </submittedName>
</protein>
<organism evidence="1 2">
    <name type="scientific">Denitratisoma oestradiolicum</name>
    <dbReference type="NCBI Taxonomy" id="311182"/>
    <lineage>
        <taxon>Bacteria</taxon>
        <taxon>Pseudomonadati</taxon>
        <taxon>Pseudomonadota</taxon>
        <taxon>Betaproteobacteria</taxon>
        <taxon>Nitrosomonadales</taxon>
        <taxon>Sterolibacteriaceae</taxon>
        <taxon>Denitratisoma</taxon>
    </lineage>
</organism>
<evidence type="ECO:0000313" key="2">
    <source>
        <dbReference type="Proteomes" id="UP000515733"/>
    </source>
</evidence>